<protein>
    <submittedName>
        <fullName evidence="1">Uncharacterized protein</fullName>
    </submittedName>
</protein>
<proteinExistence type="predicted"/>
<organism evidence="1 2">
    <name type="scientific">Prochlorococcus marinus XMU1408</name>
    <dbReference type="NCBI Taxonomy" id="2213228"/>
    <lineage>
        <taxon>Bacteria</taxon>
        <taxon>Bacillati</taxon>
        <taxon>Cyanobacteriota</taxon>
        <taxon>Cyanophyceae</taxon>
        <taxon>Synechococcales</taxon>
        <taxon>Prochlorococcaceae</taxon>
        <taxon>Prochlorococcus</taxon>
    </lineage>
</organism>
<accession>A0A318RBH5</accession>
<evidence type="ECO:0000313" key="1">
    <source>
        <dbReference type="EMBL" id="PYE03159.1"/>
    </source>
</evidence>
<gene>
    <name evidence="1" type="ORF">DNJ73_05325</name>
</gene>
<dbReference type="AlphaFoldDB" id="A0A318RBH5"/>
<reference evidence="1 2" key="1">
    <citation type="journal article" date="2018" name="Appl. Environ. Microbiol.">
        <title>Genome rearrangement shapes Prochlorococcus ecological adaptation.</title>
        <authorList>
            <person name="Yan W."/>
            <person name="Wei S."/>
            <person name="Wang Q."/>
            <person name="Xiao X."/>
            <person name="Zeng Q."/>
            <person name="Jiao N."/>
            <person name="Zhang R."/>
        </authorList>
    </citation>
    <scope>NUCLEOTIDE SEQUENCE [LARGE SCALE GENOMIC DNA]</scope>
    <source>
        <strain evidence="1 2">XMU1408</strain>
    </source>
</reference>
<name>A0A318RBH5_PROMR</name>
<comment type="caution">
    <text evidence="1">The sequence shown here is derived from an EMBL/GenBank/DDBJ whole genome shotgun (WGS) entry which is preliminary data.</text>
</comment>
<dbReference type="Proteomes" id="UP000247807">
    <property type="component" value="Unassembled WGS sequence"/>
</dbReference>
<sequence length="83" mass="10054">MQLEIQKKRKMIVKKSCDHTQFNDQHFTRDYVDFLNEAGWRLEKKLPSNSNHYSDLLEDTEWNSINSNIKKLKHYRRDLDALS</sequence>
<evidence type="ECO:0000313" key="2">
    <source>
        <dbReference type="Proteomes" id="UP000247807"/>
    </source>
</evidence>
<dbReference type="EMBL" id="QJUE01000002">
    <property type="protein sequence ID" value="PYE03159.1"/>
    <property type="molecule type" value="Genomic_DNA"/>
</dbReference>